<dbReference type="GO" id="GO:0016597">
    <property type="term" value="F:amino acid binding"/>
    <property type="evidence" value="ECO:0007669"/>
    <property type="project" value="UniProtKB-UniRule"/>
</dbReference>
<comment type="function">
    <text evidence="2">Binds amino acids.</text>
</comment>
<dbReference type="InterPro" id="IPR045865">
    <property type="entry name" value="ACT-like_dom_sf"/>
</dbReference>
<keyword evidence="4" id="KW-1185">Reference proteome</keyword>
<sequence>MSILVKNFNSLYDPTSKSVDSVDKNGILLEMIQALTELVLSISKSHIFSDGGWFMDVFHVTYQLGYNLTDQSFIHYIQQALGAKRRGGKACQVENMPRKDCKAKPISPAEYTAIDIMTMDKPGLLSEIFAVLTNLSCHVAFAVAWTHNCSIACILHVDGELNGSGPICNPERGSQVEKQLDNVVGASACHLQQLGERRPVRLATPMERRLHQLMSALDGGDYNSWGDGMTSSSIL</sequence>
<keyword evidence="1 2" id="KW-0677">Repeat</keyword>
<dbReference type="Proteomes" id="UP001141806">
    <property type="component" value="Unassembled WGS sequence"/>
</dbReference>
<reference evidence="3" key="1">
    <citation type="journal article" date="2023" name="Plant J.">
        <title>The genome of the king protea, Protea cynaroides.</title>
        <authorList>
            <person name="Chang J."/>
            <person name="Duong T.A."/>
            <person name="Schoeman C."/>
            <person name="Ma X."/>
            <person name="Roodt D."/>
            <person name="Barker N."/>
            <person name="Li Z."/>
            <person name="Van de Peer Y."/>
            <person name="Mizrachi E."/>
        </authorList>
    </citation>
    <scope>NUCLEOTIDE SEQUENCE</scope>
    <source>
        <tissue evidence="3">Young leaves</tissue>
    </source>
</reference>
<organism evidence="3 4">
    <name type="scientific">Protea cynaroides</name>
    <dbReference type="NCBI Taxonomy" id="273540"/>
    <lineage>
        <taxon>Eukaryota</taxon>
        <taxon>Viridiplantae</taxon>
        <taxon>Streptophyta</taxon>
        <taxon>Embryophyta</taxon>
        <taxon>Tracheophyta</taxon>
        <taxon>Spermatophyta</taxon>
        <taxon>Magnoliopsida</taxon>
        <taxon>Proteales</taxon>
        <taxon>Proteaceae</taxon>
        <taxon>Protea</taxon>
    </lineage>
</organism>
<comment type="caution">
    <text evidence="3">The sequence shown here is derived from an EMBL/GenBank/DDBJ whole genome shotgun (WGS) entry which is preliminary data.</text>
</comment>
<evidence type="ECO:0000313" key="3">
    <source>
        <dbReference type="EMBL" id="KAJ4977487.1"/>
    </source>
</evidence>
<name>A0A9Q0QZI3_9MAGN</name>
<dbReference type="PANTHER" id="PTHR31096">
    <property type="entry name" value="ACT DOMAIN-CONTAINING PROTEIN ACR4-RELATED"/>
    <property type="match status" value="1"/>
</dbReference>
<dbReference type="SUPFAM" id="SSF55021">
    <property type="entry name" value="ACT-like"/>
    <property type="match status" value="2"/>
</dbReference>
<dbReference type="InterPro" id="IPR040217">
    <property type="entry name" value="ACR1-12"/>
</dbReference>
<evidence type="ECO:0000313" key="4">
    <source>
        <dbReference type="Proteomes" id="UP001141806"/>
    </source>
</evidence>
<dbReference type="PANTHER" id="PTHR31096:SF7">
    <property type="entry name" value="ACT DOMAIN-CONTAINING PROTEIN ACR1"/>
    <property type="match status" value="1"/>
</dbReference>
<dbReference type="EMBL" id="JAMYWD010000003">
    <property type="protein sequence ID" value="KAJ4977487.1"/>
    <property type="molecule type" value="Genomic_DNA"/>
</dbReference>
<dbReference type="OrthoDB" id="2019938at2759"/>
<proteinExistence type="predicted"/>
<dbReference type="AlphaFoldDB" id="A0A9Q0QZI3"/>
<evidence type="ECO:0000256" key="2">
    <source>
        <dbReference type="RuleBase" id="RU369043"/>
    </source>
</evidence>
<evidence type="ECO:0000256" key="1">
    <source>
        <dbReference type="ARBA" id="ARBA00022737"/>
    </source>
</evidence>
<accession>A0A9Q0QZI3</accession>
<gene>
    <name evidence="3" type="ORF">NE237_002593</name>
</gene>
<protein>
    <recommendedName>
        <fullName evidence="2">ACT domain-containing protein ACR</fullName>
    </recommendedName>
    <alternativeName>
        <fullName evidence="2">Protein ACT DOMAIN REPEATS</fullName>
    </alternativeName>
</protein>